<evidence type="ECO:0000313" key="3">
    <source>
        <dbReference type="Proteomes" id="UP000515344"/>
    </source>
</evidence>
<feature type="transmembrane region" description="Helical" evidence="1">
    <location>
        <begin position="12"/>
        <end position="32"/>
    </location>
</feature>
<sequence>MGRFRRFLWQRIGWIVSGLSIVFIVVPVIVYRLNFGGFMSDSKGDFGTFGDFMNPFLSLTSIILLGYISLQTFITSRNYNEIQLRPHLFLEEVSSSMANHSFVWQLTLVSEAPAVNVFVRFNLGGANFTKWVLCPPFSKNKTPLVLTWIRSAPSIELMYSDITGQNIYGIRLANRLHQPFSPNRELFNLEVNRVRIPSDFHIDLDLSYRSMFVVPGNPPPYPTFVQRNLV</sequence>
<reference evidence="3" key="1">
    <citation type="submission" date="2020-08" db="EMBL/GenBank/DDBJ databases">
        <title>Lacibacter sp. S13-6-6 genome sequencing.</title>
        <authorList>
            <person name="Jin L."/>
        </authorList>
    </citation>
    <scope>NUCLEOTIDE SEQUENCE [LARGE SCALE GENOMIC DNA]</scope>
    <source>
        <strain evidence="3">S13-6-6</strain>
    </source>
</reference>
<feature type="transmembrane region" description="Helical" evidence="1">
    <location>
        <begin position="52"/>
        <end position="70"/>
    </location>
</feature>
<organism evidence="2 3">
    <name type="scientific">Lacibacter sediminis</name>
    <dbReference type="NCBI Taxonomy" id="2760713"/>
    <lineage>
        <taxon>Bacteria</taxon>
        <taxon>Pseudomonadati</taxon>
        <taxon>Bacteroidota</taxon>
        <taxon>Chitinophagia</taxon>
        <taxon>Chitinophagales</taxon>
        <taxon>Chitinophagaceae</taxon>
        <taxon>Lacibacter</taxon>
    </lineage>
</organism>
<keyword evidence="1" id="KW-0812">Transmembrane</keyword>
<dbReference type="KEGG" id="lacs:H4075_14025"/>
<dbReference type="RefSeq" id="WP_182801460.1">
    <property type="nucleotide sequence ID" value="NZ_CP060007.1"/>
</dbReference>
<accession>A0A7G5XCJ2</accession>
<evidence type="ECO:0000313" key="2">
    <source>
        <dbReference type="EMBL" id="QNA43195.1"/>
    </source>
</evidence>
<keyword evidence="1" id="KW-1133">Transmembrane helix</keyword>
<keyword evidence="3" id="KW-1185">Reference proteome</keyword>
<dbReference type="Proteomes" id="UP000515344">
    <property type="component" value="Chromosome"/>
</dbReference>
<keyword evidence="1" id="KW-0472">Membrane</keyword>
<dbReference type="EMBL" id="CP060007">
    <property type="protein sequence ID" value="QNA43195.1"/>
    <property type="molecule type" value="Genomic_DNA"/>
</dbReference>
<name>A0A7G5XCJ2_9BACT</name>
<proteinExistence type="predicted"/>
<dbReference type="AlphaFoldDB" id="A0A7G5XCJ2"/>
<protein>
    <submittedName>
        <fullName evidence="2">Uncharacterized protein</fullName>
    </submittedName>
</protein>
<gene>
    <name evidence="2" type="ORF">H4075_14025</name>
</gene>
<evidence type="ECO:0000256" key="1">
    <source>
        <dbReference type="SAM" id="Phobius"/>
    </source>
</evidence>